<accession>A0ABW3T8U1</accession>
<evidence type="ECO:0000313" key="2">
    <source>
        <dbReference type="EMBL" id="MFD1193303.1"/>
    </source>
</evidence>
<dbReference type="Proteomes" id="UP001597151">
    <property type="component" value="Unassembled WGS sequence"/>
</dbReference>
<evidence type="ECO:0000313" key="3">
    <source>
        <dbReference type="Proteomes" id="UP001597151"/>
    </source>
</evidence>
<evidence type="ECO:0000256" key="1">
    <source>
        <dbReference type="SAM" id="Phobius"/>
    </source>
</evidence>
<feature type="transmembrane region" description="Helical" evidence="1">
    <location>
        <begin position="12"/>
        <end position="35"/>
    </location>
</feature>
<dbReference type="EMBL" id="JBHTKR010000001">
    <property type="protein sequence ID" value="MFD1193303.1"/>
    <property type="molecule type" value="Genomic_DNA"/>
</dbReference>
<reference evidence="3" key="1">
    <citation type="journal article" date="2019" name="Int. J. Syst. Evol. Microbiol.">
        <title>The Global Catalogue of Microorganisms (GCM) 10K type strain sequencing project: providing services to taxonomists for standard genome sequencing and annotation.</title>
        <authorList>
            <consortium name="The Broad Institute Genomics Platform"/>
            <consortium name="The Broad Institute Genome Sequencing Center for Infectious Disease"/>
            <person name="Wu L."/>
            <person name="Ma J."/>
        </authorList>
    </citation>
    <scope>NUCLEOTIDE SEQUENCE [LARGE SCALE GENOMIC DNA]</scope>
    <source>
        <strain evidence="3">CCUG 55328</strain>
    </source>
</reference>
<keyword evidence="1" id="KW-1133">Transmembrane helix</keyword>
<sequence length="58" mass="6215">MNFLKRFREDSSGAVSVDWVVLTAGVVALALVGYVRVSEETNLLSDRVATSISTASEP</sequence>
<keyword evidence="1" id="KW-0812">Transmembrane</keyword>
<name>A0ABW3T8U1_9RHOB</name>
<organism evidence="2 3">
    <name type="scientific">Seohaeicola saemankumensis</name>
    <dbReference type="NCBI Taxonomy" id="481181"/>
    <lineage>
        <taxon>Bacteria</taxon>
        <taxon>Pseudomonadati</taxon>
        <taxon>Pseudomonadota</taxon>
        <taxon>Alphaproteobacteria</taxon>
        <taxon>Rhodobacterales</taxon>
        <taxon>Roseobacteraceae</taxon>
        <taxon>Seohaeicola</taxon>
    </lineage>
</organism>
<proteinExistence type="predicted"/>
<comment type="caution">
    <text evidence="2">The sequence shown here is derived from an EMBL/GenBank/DDBJ whole genome shotgun (WGS) entry which is preliminary data.</text>
</comment>
<gene>
    <name evidence="2" type="ORF">ACFQ3C_01295</name>
</gene>
<protein>
    <submittedName>
        <fullName evidence="2">Flp family type IVb pilin</fullName>
    </submittedName>
</protein>
<keyword evidence="1" id="KW-0472">Membrane</keyword>
<keyword evidence="3" id="KW-1185">Reference proteome</keyword>